<dbReference type="AlphaFoldDB" id="A0A9W6F100"/>
<evidence type="ECO:0000256" key="1">
    <source>
        <dbReference type="ARBA" id="ARBA00007365"/>
    </source>
</evidence>
<reference evidence="5 6" key="1">
    <citation type="journal article" date="2023" name="Commun. Biol.">
        <title>Reorganization of the ancestral sex-determining regions during the evolution of trioecy in Pleodorina starrii.</title>
        <authorList>
            <person name="Takahashi K."/>
            <person name="Suzuki S."/>
            <person name="Kawai-Toyooka H."/>
            <person name="Yamamoto K."/>
            <person name="Hamaji T."/>
            <person name="Ootsuki R."/>
            <person name="Yamaguchi H."/>
            <person name="Kawachi M."/>
            <person name="Higashiyama T."/>
            <person name="Nozaki H."/>
        </authorList>
    </citation>
    <scope>NUCLEOTIDE SEQUENCE [LARGE SCALE GENOMIC DNA]</scope>
    <source>
        <strain evidence="5 6">NIES-4479</strain>
    </source>
</reference>
<dbReference type="InterPro" id="IPR008978">
    <property type="entry name" value="HSP20-like_chaperone"/>
</dbReference>
<dbReference type="PROSITE" id="PS50072">
    <property type="entry name" value="CSA_PPIASE_2"/>
    <property type="match status" value="1"/>
</dbReference>
<dbReference type="Gene3D" id="2.40.100.10">
    <property type="entry name" value="Cyclophilin-like"/>
    <property type="match status" value="1"/>
</dbReference>
<dbReference type="GO" id="GO:0006457">
    <property type="term" value="P:protein folding"/>
    <property type="evidence" value="ECO:0007669"/>
    <property type="project" value="TreeGrafter"/>
</dbReference>
<feature type="domain" description="CS" evidence="4">
    <location>
        <begin position="44"/>
        <end position="140"/>
    </location>
</feature>
<feature type="compositionally biased region" description="Low complexity" evidence="2">
    <location>
        <begin position="1"/>
        <end position="18"/>
    </location>
</feature>
<evidence type="ECO:0000259" key="3">
    <source>
        <dbReference type="PROSITE" id="PS50072"/>
    </source>
</evidence>
<dbReference type="InterPro" id="IPR007052">
    <property type="entry name" value="CS_dom"/>
</dbReference>
<dbReference type="SUPFAM" id="SSF50891">
    <property type="entry name" value="Cyclophilin-like"/>
    <property type="match status" value="1"/>
</dbReference>
<dbReference type="PANTHER" id="PTHR11071">
    <property type="entry name" value="PEPTIDYL-PROLYL CIS-TRANS ISOMERASE"/>
    <property type="match status" value="1"/>
</dbReference>
<dbReference type="FunFam" id="2.40.100.10:FF:000023">
    <property type="entry name" value="Peptidyl-prolyl cis-trans isomerase"/>
    <property type="match status" value="1"/>
</dbReference>
<dbReference type="CDD" id="cd06467">
    <property type="entry name" value="p23_NUDC_like"/>
    <property type="match status" value="1"/>
</dbReference>
<comment type="similarity">
    <text evidence="1">Belongs to the cyclophilin-type PPIase family.</text>
</comment>
<dbReference type="InterPro" id="IPR029000">
    <property type="entry name" value="Cyclophilin-like_dom_sf"/>
</dbReference>
<dbReference type="GO" id="GO:0003755">
    <property type="term" value="F:peptidyl-prolyl cis-trans isomerase activity"/>
    <property type="evidence" value="ECO:0007669"/>
    <property type="project" value="InterPro"/>
</dbReference>
<dbReference type="Pfam" id="PF00160">
    <property type="entry name" value="Pro_isomerase"/>
    <property type="match status" value="1"/>
</dbReference>
<comment type="caution">
    <text evidence="5">The sequence shown here is derived from an EMBL/GenBank/DDBJ whole genome shotgun (WGS) entry which is preliminary data.</text>
</comment>
<gene>
    <name evidence="5" type="primary">PLEST009067</name>
    <name evidence="5" type="ORF">PLESTB_000621000</name>
</gene>
<evidence type="ECO:0000313" key="6">
    <source>
        <dbReference type="Proteomes" id="UP001165080"/>
    </source>
</evidence>
<dbReference type="InterPro" id="IPR002130">
    <property type="entry name" value="Cyclophilin-type_PPIase_dom"/>
</dbReference>
<dbReference type="Gene3D" id="2.60.40.790">
    <property type="match status" value="1"/>
</dbReference>
<dbReference type="GO" id="GO:0005737">
    <property type="term" value="C:cytoplasm"/>
    <property type="evidence" value="ECO:0007669"/>
    <property type="project" value="TreeGrafter"/>
</dbReference>
<dbReference type="Pfam" id="PF04969">
    <property type="entry name" value="CS"/>
    <property type="match status" value="1"/>
</dbReference>
<dbReference type="SUPFAM" id="SSF49764">
    <property type="entry name" value="HSP20-like chaperones"/>
    <property type="match status" value="1"/>
</dbReference>
<organism evidence="5 6">
    <name type="scientific">Pleodorina starrii</name>
    <dbReference type="NCBI Taxonomy" id="330485"/>
    <lineage>
        <taxon>Eukaryota</taxon>
        <taxon>Viridiplantae</taxon>
        <taxon>Chlorophyta</taxon>
        <taxon>core chlorophytes</taxon>
        <taxon>Chlorophyceae</taxon>
        <taxon>CS clade</taxon>
        <taxon>Chlamydomonadales</taxon>
        <taxon>Volvocaceae</taxon>
        <taxon>Pleodorina</taxon>
    </lineage>
</organism>
<evidence type="ECO:0000313" key="5">
    <source>
        <dbReference type="EMBL" id="GLC52362.1"/>
    </source>
</evidence>
<protein>
    <recommendedName>
        <fullName evidence="7">Peptidylprolyl isomerase</fullName>
    </recommendedName>
</protein>
<feature type="domain" description="PPIase cyclophilin-type" evidence="3">
    <location>
        <begin position="154"/>
        <end position="318"/>
    </location>
</feature>
<dbReference type="Proteomes" id="UP001165080">
    <property type="component" value="Unassembled WGS sequence"/>
</dbReference>
<dbReference type="GO" id="GO:0016018">
    <property type="term" value="F:cyclosporin A binding"/>
    <property type="evidence" value="ECO:0007669"/>
    <property type="project" value="TreeGrafter"/>
</dbReference>
<dbReference type="PROSITE" id="PS51203">
    <property type="entry name" value="CS"/>
    <property type="match status" value="1"/>
</dbReference>
<accession>A0A9W6F100</accession>
<dbReference type="EMBL" id="BRXU01000006">
    <property type="protein sequence ID" value="GLC52362.1"/>
    <property type="molecule type" value="Genomic_DNA"/>
</dbReference>
<dbReference type="PANTHER" id="PTHR11071:SF561">
    <property type="entry name" value="PEPTIDYL-PROLYL CIS-TRANS ISOMERASE D-RELATED"/>
    <property type="match status" value="1"/>
</dbReference>
<evidence type="ECO:0000256" key="2">
    <source>
        <dbReference type="SAM" id="MobiDB-lite"/>
    </source>
</evidence>
<feature type="region of interest" description="Disordered" evidence="2">
    <location>
        <begin position="1"/>
        <end position="20"/>
    </location>
</feature>
<name>A0A9W6F100_9CHLO</name>
<evidence type="ECO:0008006" key="7">
    <source>
        <dbReference type="Google" id="ProtNLM"/>
    </source>
</evidence>
<sequence>MNASRTFSSRSASCSHSRPVARNVGIRSRRSSVSVKALLKTEGPLADQITWSQTSDEVQVVVPVAEGVRGRDVALEVHPKRLRLAVGGRAVLSGSLEDAGEVRVDDCFWTLESRPSDGSRYVALTLSKKTQGYMSWEALLESDRPDTSYTHRVGLKISIAGEPAGTVVCGLYGNVVPKTVENFRALVTGEKGASPLSGKPLHLKDCSFHRIIPGFMLQGGDFTHGDGTGGESIYGERFPDENFKLRHETAGLLAMANAGPDTNGSQFYITLAPQPHLDGKHVVFGKVEAGMEVIRFMENEGSSSGQVERPVVIQECFELPLGPEELERVADENKLLRLNR</sequence>
<proteinExistence type="inferred from homology"/>
<dbReference type="PRINTS" id="PR00153">
    <property type="entry name" value="CSAPPISMRASE"/>
</dbReference>
<keyword evidence="6" id="KW-1185">Reference proteome</keyword>
<evidence type="ECO:0000259" key="4">
    <source>
        <dbReference type="PROSITE" id="PS51203"/>
    </source>
</evidence>